<proteinExistence type="predicted"/>
<dbReference type="RefSeq" id="WP_336586105.1">
    <property type="nucleotide sequence ID" value="NZ_JBBAXC010000004.1"/>
</dbReference>
<comment type="caution">
    <text evidence="1">The sequence shown here is derived from an EMBL/GenBank/DDBJ whole genome shotgun (WGS) entry which is preliminary data.</text>
</comment>
<accession>A0ABU8HBS7</accession>
<name>A0ABU8HBS7_9BACI</name>
<sequence length="167" mass="19638">MSSSKLQIIFDELIKVGEKFYSDSDNKIEWEVYENDTDYENVLLKNGYKKSEEYWVRRDFNLENSINRLELPKGFYIKSVPNLIEHDEVYKAYKLCYGILFNKSIFHNFYETSTYRKELDLVVIGPDNNVVALSSGRFDEKNKLVTIEAVSCYHEYRGKGISKALLL</sequence>
<dbReference type="Proteomes" id="UP001312865">
    <property type="component" value="Unassembled WGS sequence"/>
</dbReference>
<keyword evidence="2" id="KW-1185">Reference proteome</keyword>
<reference evidence="1 2" key="1">
    <citation type="journal article" date="2018" name="J. Microbiol.">
        <title>Bacillus spongiae sp. nov., isolated from sponge of Jeju Island.</title>
        <authorList>
            <person name="Lee G.E."/>
            <person name="Im W.T."/>
            <person name="Park J.S."/>
        </authorList>
    </citation>
    <scope>NUCLEOTIDE SEQUENCE [LARGE SCALE GENOMIC DNA]</scope>
    <source>
        <strain evidence="1 2">135PIL107-10</strain>
    </source>
</reference>
<protein>
    <recommendedName>
        <fullName evidence="3">GNAT family N-acetyltransferase</fullName>
    </recommendedName>
</protein>
<evidence type="ECO:0000313" key="2">
    <source>
        <dbReference type="Proteomes" id="UP001312865"/>
    </source>
</evidence>
<evidence type="ECO:0008006" key="3">
    <source>
        <dbReference type="Google" id="ProtNLM"/>
    </source>
</evidence>
<gene>
    <name evidence="1" type="ORF">WAK64_06320</name>
</gene>
<evidence type="ECO:0000313" key="1">
    <source>
        <dbReference type="EMBL" id="MEI5906671.1"/>
    </source>
</evidence>
<dbReference type="SUPFAM" id="SSF55729">
    <property type="entry name" value="Acyl-CoA N-acyltransferases (Nat)"/>
    <property type="match status" value="1"/>
</dbReference>
<dbReference type="EMBL" id="JBBAXC010000004">
    <property type="protein sequence ID" value="MEI5906671.1"/>
    <property type="molecule type" value="Genomic_DNA"/>
</dbReference>
<dbReference type="InterPro" id="IPR016181">
    <property type="entry name" value="Acyl_CoA_acyltransferase"/>
</dbReference>
<organism evidence="1 2">
    <name type="scientific">Bacillus spongiae</name>
    <dbReference type="NCBI Taxonomy" id="2683610"/>
    <lineage>
        <taxon>Bacteria</taxon>
        <taxon>Bacillati</taxon>
        <taxon>Bacillota</taxon>
        <taxon>Bacilli</taxon>
        <taxon>Bacillales</taxon>
        <taxon>Bacillaceae</taxon>
        <taxon>Bacillus</taxon>
    </lineage>
</organism>